<reference evidence="2" key="1">
    <citation type="submission" date="2025-08" db="UniProtKB">
        <authorList>
            <consortium name="RefSeq"/>
        </authorList>
    </citation>
    <scope>IDENTIFICATION</scope>
    <source>
        <tissue evidence="2">Muscle</tissue>
    </source>
</reference>
<dbReference type="Proteomes" id="UP000694941">
    <property type="component" value="Unplaced"/>
</dbReference>
<name>A0ABM1BPE1_LIMPO</name>
<accession>A0ABM1BPE1</accession>
<dbReference type="GeneID" id="106470117"/>
<organism evidence="1 2">
    <name type="scientific">Limulus polyphemus</name>
    <name type="common">Atlantic horseshoe crab</name>
    <dbReference type="NCBI Taxonomy" id="6850"/>
    <lineage>
        <taxon>Eukaryota</taxon>
        <taxon>Metazoa</taxon>
        <taxon>Ecdysozoa</taxon>
        <taxon>Arthropoda</taxon>
        <taxon>Chelicerata</taxon>
        <taxon>Merostomata</taxon>
        <taxon>Xiphosura</taxon>
        <taxon>Limulidae</taxon>
        <taxon>Limulus</taxon>
    </lineage>
</organism>
<sequence>MLAAAAYAGVPAYYAHGPALVAHGAYGAGYGGHGYLNSAAGAAGYGALAAHSRYGQAAYGAAGLKANAARRNLNAYGAVGAAGARYHDQGAYARNKGSGYEKAYNYDKQAGYHNIGGAQAAYGSAAGLSDKSASSNLNAYGRYGHGAYGAKGLSAAHGYGAYGKLSAGHAQVGGAYGSGYLNVPGYSGLIFHQRATTVFSMEERTSLLTNSLTTFMFGEFVKPLRLWSKQVMSEEFPDAVFIPKRVC</sequence>
<keyword evidence="1" id="KW-1185">Reference proteome</keyword>
<proteinExistence type="predicted"/>
<evidence type="ECO:0000313" key="1">
    <source>
        <dbReference type="Proteomes" id="UP000694941"/>
    </source>
</evidence>
<evidence type="ECO:0000313" key="2">
    <source>
        <dbReference type="RefSeq" id="XP_013786097.1"/>
    </source>
</evidence>
<gene>
    <name evidence="2" type="primary">LOC106470117</name>
</gene>
<protein>
    <submittedName>
        <fullName evidence="2">Glycine-rich cell wall structural protein 2-like</fullName>
    </submittedName>
</protein>
<dbReference type="RefSeq" id="XP_013786097.1">
    <property type="nucleotide sequence ID" value="XM_013930643.2"/>
</dbReference>